<dbReference type="EMBL" id="MU006798">
    <property type="protein sequence ID" value="KAF2636488.1"/>
    <property type="molecule type" value="Genomic_DNA"/>
</dbReference>
<evidence type="ECO:0000313" key="5">
    <source>
        <dbReference type="Proteomes" id="UP000799753"/>
    </source>
</evidence>
<reference evidence="4" key="1">
    <citation type="journal article" date="2020" name="Stud. Mycol.">
        <title>101 Dothideomycetes genomes: a test case for predicting lifestyles and emergence of pathogens.</title>
        <authorList>
            <person name="Haridas S."/>
            <person name="Albert R."/>
            <person name="Binder M."/>
            <person name="Bloem J."/>
            <person name="Labutti K."/>
            <person name="Salamov A."/>
            <person name="Andreopoulos B."/>
            <person name="Baker S."/>
            <person name="Barry K."/>
            <person name="Bills G."/>
            <person name="Bluhm B."/>
            <person name="Cannon C."/>
            <person name="Castanera R."/>
            <person name="Culley D."/>
            <person name="Daum C."/>
            <person name="Ezra D."/>
            <person name="Gonzalez J."/>
            <person name="Henrissat B."/>
            <person name="Kuo A."/>
            <person name="Liang C."/>
            <person name="Lipzen A."/>
            <person name="Lutzoni F."/>
            <person name="Magnuson J."/>
            <person name="Mondo S."/>
            <person name="Nolan M."/>
            <person name="Ohm R."/>
            <person name="Pangilinan J."/>
            <person name="Park H.-J."/>
            <person name="Ramirez L."/>
            <person name="Alfaro M."/>
            <person name="Sun H."/>
            <person name="Tritt A."/>
            <person name="Yoshinaga Y."/>
            <person name="Zwiers L.-H."/>
            <person name="Turgeon B."/>
            <person name="Goodwin S."/>
            <person name="Spatafora J."/>
            <person name="Crous P."/>
            <person name="Grigoriev I."/>
        </authorList>
    </citation>
    <scope>NUCLEOTIDE SEQUENCE</scope>
    <source>
        <strain evidence="4">CBS 473.64</strain>
    </source>
</reference>
<proteinExistence type="predicted"/>
<keyword evidence="2" id="KW-0812">Transmembrane</keyword>
<dbReference type="PANTHER" id="PTHR38695:SF1">
    <property type="entry name" value="AMINO ACID PERMEASE_ SLC12A DOMAIN-CONTAINING PROTEIN"/>
    <property type="match status" value="1"/>
</dbReference>
<keyword evidence="5" id="KW-1185">Reference proteome</keyword>
<dbReference type="InterPro" id="IPR040841">
    <property type="entry name" value="Luciferase_dom"/>
</dbReference>
<dbReference type="Pfam" id="PF17648">
    <property type="entry name" value="Luciferase"/>
    <property type="match status" value="1"/>
</dbReference>
<evidence type="ECO:0000256" key="2">
    <source>
        <dbReference type="SAM" id="Phobius"/>
    </source>
</evidence>
<evidence type="ECO:0000256" key="1">
    <source>
        <dbReference type="SAM" id="MobiDB-lite"/>
    </source>
</evidence>
<keyword evidence="2" id="KW-1133">Transmembrane helix</keyword>
<dbReference type="OrthoDB" id="5358398at2759"/>
<dbReference type="InterPro" id="IPR048273">
    <property type="entry name" value="Luciferase"/>
</dbReference>
<dbReference type="AlphaFoldDB" id="A0A6A6RQI5"/>
<organism evidence="4 5">
    <name type="scientific">Massarina eburnea CBS 473.64</name>
    <dbReference type="NCBI Taxonomy" id="1395130"/>
    <lineage>
        <taxon>Eukaryota</taxon>
        <taxon>Fungi</taxon>
        <taxon>Dikarya</taxon>
        <taxon>Ascomycota</taxon>
        <taxon>Pezizomycotina</taxon>
        <taxon>Dothideomycetes</taxon>
        <taxon>Pleosporomycetidae</taxon>
        <taxon>Pleosporales</taxon>
        <taxon>Massarineae</taxon>
        <taxon>Massarinaceae</taxon>
        <taxon>Massarina</taxon>
    </lineage>
</organism>
<dbReference type="Proteomes" id="UP000799753">
    <property type="component" value="Unassembled WGS sequence"/>
</dbReference>
<evidence type="ECO:0000259" key="3">
    <source>
        <dbReference type="Pfam" id="PF17648"/>
    </source>
</evidence>
<evidence type="ECO:0000313" key="4">
    <source>
        <dbReference type="EMBL" id="KAF2636488.1"/>
    </source>
</evidence>
<gene>
    <name evidence="4" type="ORF">P280DRAFT_152362</name>
</gene>
<accession>A0A6A6RQI5</accession>
<protein>
    <recommendedName>
        <fullName evidence="3">Luciferase domain-containing protein</fullName>
    </recommendedName>
</protein>
<sequence length="264" mass="29708">MASSINLSTSQLVEIFQSYRIAVLSTLGFAIVLPLAISDYRTYLSYGPGGLPYNVRGWLMANVLKLFAREQHSSAPYDDPDLPFADEPGYLPDDFPPKRSSPKPKIGPHPAPQRQLEQLPSDEMRKRLIDRFAELGRKAQEKELVEVKQSFYERQHSALFVSPRRNWHTVAEQTNGELSHVHAGLDGTIHVVLHPKDCKKVLDNGWGQRHAFSGSTLLQRVPRARLPVNYLLIYAPRDDAELDVALRIVEAAIQFMAGTRDTVA</sequence>
<feature type="region of interest" description="Disordered" evidence="1">
    <location>
        <begin position="77"/>
        <end position="120"/>
    </location>
</feature>
<name>A0A6A6RQI5_9PLEO</name>
<dbReference type="PANTHER" id="PTHR38695">
    <property type="entry name" value="AMINO ACID PERMEASE_ SLC12A DOMAIN-CONTAINING PROTEIN"/>
    <property type="match status" value="1"/>
</dbReference>
<feature type="transmembrane region" description="Helical" evidence="2">
    <location>
        <begin position="19"/>
        <end position="37"/>
    </location>
</feature>
<keyword evidence="2" id="KW-0472">Membrane</keyword>
<feature type="domain" description="Luciferase" evidence="3">
    <location>
        <begin position="176"/>
        <end position="252"/>
    </location>
</feature>